<dbReference type="Proteomes" id="UP001148629">
    <property type="component" value="Unassembled WGS sequence"/>
</dbReference>
<name>A0ACC1SCS2_9HYPO</name>
<organism evidence="1 2">
    <name type="scientific">Fusarium decemcellulare</name>
    <dbReference type="NCBI Taxonomy" id="57161"/>
    <lineage>
        <taxon>Eukaryota</taxon>
        <taxon>Fungi</taxon>
        <taxon>Dikarya</taxon>
        <taxon>Ascomycota</taxon>
        <taxon>Pezizomycotina</taxon>
        <taxon>Sordariomycetes</taxon>
        <taxon>Hypocreomycetidae</taxon>
        <taxon>Hypocreales</taxon>
        <taxon>Nectriaceae</taxon>
        <taxon>Fusarium</taxon>
        <taxon>Fusarium decemcellulare species complex</taxon>
    </lineage>
</organism>
<evidence type="ECO:0000313" key="2">
    <source>
        <dbReference type="Proteomes" id="UP001148629"/>
    </source>
</evidence>
<gene>
    <name evidence="1" type="ORF">NM208_g6508</name>
</gene>
<sequence>MFFVIAERYPKLDSLGTAALTMMRAFLTAATGSHIFINGGSGGTGTFAIWIAKHIVKAEKITVTCSAATDVFVRDLGADESIDYRHQNVSEKLVESDNQTDCKFDLVIDNIGQNPDLYWQAHRYLAEGGELIQIGLPQVSVSPIMNVCKMLLWPTALGGGKRPFCILIVKTNRKDLEKLGNWVAENKAFAKLKSGHVRGKLVVDVSQDHPTQAWLER</sequence>
<protein>
    <submittedName>
        <fullName evidence="1">Uncharacterized protein</fullName>
    </submittedName>
</protein>
<reference evidence="1" key="1">
    <citation type="submission" date="2022-08" db="EMBL/GenBank/DDBJ databases">
        <title>Genome Sequence of Fusarium decemcellulare.</title>
        <authorList>
            <person name="Buettner E."/>
        </authorList>
    </citation>
    <scope>NUCLEOTIDE SEQUENCE</scope>
    <source>
        <strain evidence="1">Babe19</strain>
    </source>
</reference>
<proteinExistence type="predicted"/>
<dbReference type="EMBL" id="JANRMS010000609">
    <property type="protein sequence ID" value="KAJ3536934.1"/>
    <property type="molecule type" value="Genomic_DNA"/>
</dbReference>
<keyword evidence="2" id="KW-1185">Reference proteome</keyword>
<comment type="caution">
    <text evidence="1">The sequence shown here is derived from an EMBL/GenBank/DDBJ whole genome shotgun (WGS) entry which is preliminary data.</text>
</comment>
<evidence type="ECO:0000313" key="1">
    <source>
        <dbReference type="EMBL" id="KAJ3536934.1"/>
    </source>
</evidence>
<accession>A0ACC1SCS2</accession>